<gene>
    <name evidence="2" type="ORF">PGLA1383_LOCUS17094</name>
    <name evidence="1" type="ORF">PGLA1383_LOCUS9996</name>
    <name evidence="3" type="ORF">PGLA2088_LOCUS45440</name>
</gene>
<accession>A0A813DQ20</accession>
<proteinExistence type="predicted"/>
<comment type="caution">
    <text evidence="1">The sequence shown here is derived from an EMBL/GenBank/DDBJ whole genome shotgun (WGS) entry which is preliminary data.</text>
</comment>
<reference evidence="1" key="1">
    <citation type="submission" date="2021-02" db="EMBL/GenBank/DDBJ databases">
        <authorList>
            <person name="Dougan E. K."/>
            <person name="Rhodes N."/>
            <person name="Thang M."/>
            <person name="Chan C."/>
        </authorList>
    </citation>
    <scope>NUCLEOTIDE SEQUENCE</scope>
</reference>
<protein>
    <submittedName>
        <fullName evidence="1">Uncharacterized protein</fullName>
    </submittedName>
</protein>
<dbReference type="Proteomes" id="UP000626109">
    <property type="component" value="Unassembled WGS sequence"/>
</dbReference>
<sequence length="189" mass="20999">MLRKALCAVETLYRPGSFPGRPGSDLLHIASEDASEESGSWHYLVTDSSGIRPRQCATYGSGSKLGTRHRFTAGSIVVIDKRRRSGWTRWLKVAQDDDDCWLFDISPKDRKVRMVEVEFQSGEWSYEVCVDHLDVLPRPEFGRSSASVSCKVVPIEQGKVVTVLERVRPVAGRGAFLSVAELGGWVSLT</sequence>
<name>A0A813DQ20_POLGL</name>
<dbReference type="AlphaFoldDB" id="A0A813DQ20"/>
<evidence type="ECO:0000313" key="3">
    <source>
        <dbReference type="EMBL" id="CAE8729523.1"/>
    </source>
</evidence>
<dbReference type="OrthoDB" id="479310at2759"/>
<evidence type="ECO:0000313" key="2">
    <source>
        <dbReference type="EMBL" id="CAE8598693.1"/>
    </source>
</evidence>
<dbReference type="EMBL" id="CAJNNW010035709">
    <property type="protein sequence ID" value="CAE8729523.1"/>
    <property type="molecule type" value="Genomic_DNA"/>
</dbReference>
<feature type="non-terminal residue" evidence="1">
    <location>
        <position position="1"/>
    </location>
</feature>
<keyword evidence="4" id="KW-1185">Reference proteome</keyword>
<dbReference type="EMBL" id="CAJNNV010004857">
    <property type="protein sequence ID" value="CAE8591319.1"/>
    <property type="molecule type" value="Genomic_DNA"/>
</dbReference>
<organism evidence="1 4">
    <name type="scientific">Polarella glacialis</name>
    <name type="common">Dinoflagellate</name>
    <dbReference type="NCBI Taxonomy" id="89957"/>
    <lineage>
        <taxon>Eukaryota</taxon>
        <taxon>Sar</taxon>
        <taxon>Alveolata</taxon>
        <taxon>Dinophyceae</taxon>
        <taxon>Suessiales</taxon>
        <taxon>Suessiaceae</taxon>
        <taxon>Polarella</taxon>
    </lineage>
</organism>
<evidence type="ECO:0000313" key="1">
    <source>
        <dbReference type="EMBL" id="CAE8591319.1"/>
    </source>
</evidence>
<evidence type="ECO:0000313" key="4">
    <source>
        <dbReference type="Proteomes" id="UP000654075"/>
    </source>
</evidence>
<dbReference type="Proteomes" id="UP000654075">
    <property type="component" value="Unassembled WGS sequence"/>
</dbReference>
<dbReference type="EMBL" id="CAJNNV010010509">
    <property type="protein sequence ID" value="CAE8598693.1"/>
    <property type="molecule type" value="Genomic_DNA"/>
</dbReference>